<dbReference type="AlphaFoldDB" id="A0A9P0F2H9"/>
<name>A0A9P0F2H9_BEMTA</name>
<gene>
    <name evidence="2" type="ORF">BEMITA_LOCUS6017</name>
</gene>
<evidence type="ECO:0000313" key="2">
    <source>
        <dbReference type="EMBL" id="CAH0386954.1"/>
    </source>
</evidence>
<dbReference type="Proteomes" id="UP001152759">
    <property type="component" value="Chromosome 3"/>
</dbReference>
<keyword evidence="3" id="KW-1185">Reference proteome</keyword>
<evidence type="ECO:0000313" key="3">
    <source>
        <dbReference type="Proteomes" id="UP001152759"/>
    </source>
</evidence>
<protein>
    <submittedName>
        <fullName evidence="2">Uncharacterized protein</fullName>
    </submittedName>
</protein>
<evidence type="ECO:0000256" key="1">
    <source>
        <dbReference type="SAM" id="MobiDB-lite"/>
    </source>
</evidence>
<feature type="compositionally biased region" description="Basic and acidic residues" evidence="1">
    <location>
        <begin position="148"/>
        <end position="162"/>
    </location>
</feature>
<organism evidence="2 3">
    <name type="scientific">Bemisia tabaci</name>
    <name type="common">Sweetpotato whitefly</name>
    <name type="synonym">Aleurodes tabaci</name>
    <dbReference type="NCBI Taxonomy" id="7038"/>
    <lineage>
        <taxon>Eukaryota</taxon>
        <taxon>Metazoa</taxon>
        <taxon>Ecdysozoa</taxon>
        <taxon>Arthropoda</taxon>
        <taxon>Hexapoda</taxon>
        <taxon>Insecta</taxon>
        <taxon>Pterygota</taxon>
        <taxon>Neoptera</taxon>
        <taxon>Paraneoptera</taxon>
        <taxon>Hemiptera</taxon>
        <taxon>Sternorrhyncha</taxon>
        <taxon>Aleyrodoidea</taxon>
        <taxon>Aleyrodidae</taxon>
        <taxon>Aleyrodinae</taxon>
        <taxon>Bemisia</taxon>
    </lineage>
</organism>
<sequence>MTTALPEVRADCGRMMVQGYLSCEIKHNNNIIPYNGPSKQVFPDLRLGLITYRCDHEAGYFISRMECEKCNFTCRAEESSTEAITCPVDPAPFWSGLFLGILAGAVTCALGLKTARRAVASVGKNLDRTRGNSVATVYKEDKVLLQADEGDRSETRSADSAENRGSPKTKRKKTLMSAITGLLMFGPANACDVVVTVDSGDVTMVCHDLVCAPQTSFPVRPNQEICIENHGGVRVSVKVTGIFTTVRYDLAYYTADYTVNARSVSNCCTDSDETNCWDKKRELPPAGQGEARDAGGQRVHQLPVPVVQSEQAVHQLRLLREDGERGGLVPGAAEEFREQGG</sequence>
<feature type="region of interest" description="Disordered" evidence="1">
    <location>
        <begin position="148"/>
        <end position="171"/>
    </location>
</feature>
<feature type="region of interest" description="Disordered" evidence="1">
    <location>
        <begin position="279"/>
        <end position="299"/>
    </location>
</feature>
<reference evidence="2" key="1">
    <citation type="submission" date="2021-12" db="EMBL/GenBank/DDBJ databases">
        <authorList>
            <person name="King R."/>
        </authorList>
    </citation>
    <scope>NUCLEOTIDE SEQUENCE</scope>
</reference>
<proteinExistence type="predicted"/>
<dbReference type="EMBL" id="OU963864">
    <property type="protein sequence ID" value="CAH0386954.1"/>
    <property type="molecule type" value="Genomic_DNA"/>
</dbReference>
<accession>A0A9P0F2H9</accession>